<feature type="repeat" description="PPR" evidence="3">
    <location>
        <begin position="439"/>
        <end position="473"/>
    </location>
</feature>
<dbReference type="PANTHER" id="PTHR47939:SF6">
    <property type="entry name" value="OS03G0168400 PROTEIN"/>
    <property type="match status" value="1"/>
</dbReference>
<feature type="repeat" description="PPR" evidence="3">
    <location>
        <begin position="1170"/>
        <end position="1204"/>
    </location>
</feature>
<feature type="repeat" description="PPR" evidence="3">
    <location>
        <begin position="1135"/>
        <end position="1169"/>
    </location>
</feature>
<dbReference type="PROSITE" id="PS51375">
    <property type="entry name" value="PPR"/>
    <property type="match status" value="10"/>
</dbReference>
<dbReference type="OrthoDB" id="773543at2759"/>
<evidence type="ECO:0000256" key="1">
    <source>
        <dbReference type="ARBA" id="ARBA00007626"/>
    </source>
</evidence>
<evidence type="ECO:0000313" key="5">
    <source>
        <dbReference type="RefSeq" id="XP_021859760.1"/>
    </source>
</evidence>
<evidence type="ECO:0000313" key="4">
    <source>
        <dbReference type="Proteomes" id="UP000813463"/>
    </source>
</evidence>
<reference evidence="4" key="1">
    <citation type="journal article" date="2021" name="Nat. Commun.">
        <title>Genomic analyses provide insights into spinach domestication and the genetic basis of agronomic traits.</title>
        <authorList>
            <person name="Cai X."/>
            <person name="Sun X."/>
            <person name="Xu C."/>
            <person name="Sun H."/>
            <person name="Wang X."/>
            <person name="Ge C."/>
            <person name="Zhang Z."/>
            <person name="Wang Q."/>
            <person name="Fei Z."/>
            <person name="Jiao C."/>
            <person name="Wang Q."/>
        </authorList>
    </citation>
    <scope>NUCLEOTIDE SEQUENCE [LARGE SCALE GENOMIC DNA]</scope>
    <source>
        <strain evidence="4">cv. Varoflay</strain>
    </source>
</reference>
<feature type="repeat" description="PPR" evidence="3">
    <location>
        <begin position="229"/>
        <end position="263"/>
    </location>
</feature>
<feature type="repeat" description="PPR" evidence="3">
    <location>
        <begin position="960"/>
        <end position="994"/>
    </location>
</feature>
<sequence>MLHRIASTHLLTSIVNQVCSSSFFFPLKYHQFILSAFLSNSSSSNKSSNTHFNAPTITAPLVGNLVFSKYSHFWEHRIDRYTIANSSLNQLILNISYVCPEICRKFLRVSSWEAENVLEVLLGFQLGSGNLRIDVEVVESLWEIFRRVSVRNGGFKHLPRSYEVMASVLVNVGMFREVESLLSTAETRGILLANEEISGGIVEGYINLGELGKAILMYDTMRELCLAPSLSCYRSLLGLLMKEDKINQAIRVYEDMVDVGFEIGDVDAKNLGSLIGFLCWEGEIREARKFLKKIVGSGWKPSTEILSEIADVYYEKKDFEDLLSFFIEMKCAPDVLVGNRIISSLCSNFGIGRADKFMMELENLGFVPNEITFGIYICWSCLDGRIRDAFCYLSEILSRGLKPDRHSYNALISTMFKEGIQDHAREILNEMIDTGIKPNLATYRVLLAGYSMSRQFNEVQLMMREMVNHGLIVLSPTDNPLSKAFAILGLDPLTVKVKRDNDVKNFRTEFVDALGNGLYLDTDVDNFEKTLTGVLQESLIPDFNLLVMRECDVKNVKKALSMVDEMLQWGQELSLPVLSALVRLVCRSTCHVKAIPDFLDKVFQLFRKLDHETLNFVVEALGKNRFVDQCRLFLHEMYRRHLPIFSATYTASLVSLCQFGRKSDLIYCWSLAGKDNWSPEWDDFIIILENLCRRRMLKEALELFDMMLKVNPGLGTQICDVFLEKLSLNGFTGVGDILVYELKRKNFELDCSAYSHLIKGYCLEKRFSEALIIFDKIRSDSSALSMDALLLLIPQLCKVNRLKEAVALKDAGSKDHPYTLFSLHSALIIGCCRAGKVAEADGLLLGMLLQNMHPKDEIFNALLHAHCHNSSLKTTEKLICIMMKRGICLSVSSYRDLIYLLCKKGMFYSAQGLKSLVVVRNNIPFSVVYNILIFRLFQTGKHYLVDVLVDELEESGQQLDEVGYNFLIHGFSACKDMKRSMKFFNDMINKGLRPSNRSLRAVIHYLCRNGQVQNALELNNQIESRRWILCPSVHYAIMEGLFLDGRIQQAERFVSQIMEKGSTPETIYYNNLIRNFCRYGRLETAVNLLDQILKNKSIPDASSYDCIIQSFCGYNNVERSMDFFNEMFHRNLKPSIGTWDMMIQTFCKNGKTNDAESLLMSMIEVGETPTKGMYSLVIDRYQLENNLSKASELLYRMQQQGYEPDFVTQWSLISSLSNSYDEISNNGNQGFLSKLLVKSGFPSESPKSKMK</sequence>
<feature type="repeat" description="PPR" evidence="3">
    <location>
        <begin position="267"/>
        <end position="301"/>
    </location>
</feature>
<dbReference type="InterPro" id="IPR050667">
    <property type="entry name" value="PPR-containing_protein"/>
</dbReference>
<dbReference type="KEGG" id="soe:110798870"/>
<evidence type="ECO:0000256" key="3">
    <source>
        <dbReference type="PROSITE-ProRule" id="PRU00708"/>
    </source>
</evidence>
<keyword evidence="2" id="KW-0677">Repeat</keyword>
<dbReference type="GeneID" id="110798870"/>
<dbReference type="SUPFAM" id="SSF48452">
    <property type="entry name" value="TPR-like"/>
    <property type="match status" value="1"/>
</dbReference>
<dbReference type="Pfam" id="PF13041">
    <property type="entry name" value="PPR_2"/>
    <property type="match status" value="3"/>
</dbReference>
<dbReference type="RefSeq" id="XP_021859760.1">
    <property type="nucleotide sequence ID" value="XM_022004068.1"/>
</dbReference>
<dbReference type="Pfam" id="PF12854">
    <property type="entry name" value="PPR_1"/>
    <property type="match status" value="1"/>
</dbReference>
<dbReference type="Gene3D" id="1.25.40.10">
    <property type="entry name" value="Tetratricopeptide repeat domain"/>
    <property type="match status" value="6"/>
</dbReference>
<dbReference type="NCBIfam" id="TIGR00756">
    <property type="entry name" value="PPR"/>
    <property type="match status" value="5"/>
</dbReference>
<name>A0A9R0J4A9_SPIOL</name>
<dbReference type="Pfam" id="PF01535">
    <property type="entry name" value="PPR"/>
    <property type="match status" value="5"/>
</dbReference>
<feature type="repeat" description="PPR" evidence="3">
    <location>
        <begin position="750"/>
        <end position="784"/>
    </location>
</feature>
<dbReference type="GO" id="GO:0003729">
    <property type="term" value="F:mRNA binding"/>
    <property type="evidence" value="ECO:0000318"/>
    <property type="project" value="GO_Central"/>
</dbReference>
<dbReference type="AlphaFoldDB" id="A0A9R0J4A9"/>
<feature type="repeat" description="PPR" evidence="3">
    <location>
        <begin position="1065"/>
        <end position="1099"/>
    </location>
</feature>
<reference evidence="5" key="2">
    <citation type="submission" date="2025-08" db="UniProtKB">
        <authorList>
            <consortium name="RefSeq"/>
        </authorList>
    </citation>
    <scope>IDENTIFICATION</scope>
    <source>
        <tissue evidence="5">Leaf</tissue>
    </source>
</reference>
<protein>
    <submittedName>
        <fullName evidence="5">Pentatricopeptide repeat-containing protein At5g15280, mitochondrial</fullName>
    </submittedName>
</protein>
<gene>
    <name evidence="5" type="primary">LOC110798870</name>
</gene>
<dbReference type="InterPro" id="IPR011990">
    <property type="entry name" value="TPR-like_helical_dom_sf"/>
</dbReference>
<organism evidence="4 5">
    <name type="scientific">Spinacia oleracea</name>
    <name type="common">Spinach</name>
    <dbReference type="NCBI Taxonomy" id="3562"/>
    <lineage>
        <taxon>Eukaryota</taxon>
        <taxon>Viridiplantae</taxon>
        <taxon>Streptophyta</taxon>
        <taxon>Embryophyta</taxon>
        <taxon>Tracheophyta</taxon>
        <taxon>Spermatophyta</taxon>
        <taxon>Magnoliopsida</taxon>
        <taxon>eudicotyledons</taxon>
        <taxon>Gunneridae</taxon>
        <taxon>Pentapetalae</taxon>
        <taxon>Caryophyllales</taxon>
        <taxon>Chenopodiaceae</taxon>
        <taxon>Chenopodioideae</taxon>
        <taxon>Anserineae</taxon>
        <taxon>Spinacia</taxon>
    </lineage>
</organism>
<accession>A0A9R0J4A9</accession>
<keyword evidence="4" id="KW-1185">Reference proteome</keyword>
<proteinExistence type="inferred from homology"/>
<feature type="repeat" description="PPR" evidence="3">
    <location>
        <begin position="404"/>
        <end position="438"/>
    </location>
</feature>
<dbReference type="PANTHER" id="PTHR47939">
    <property type="entry name" value="MEMBRANE-ASSOCIATED SALT-INDUCIBLE PROTEIN-LIKE"/>
    <property type="match status" value="1"/>
</dbReference>
<feature type="repeat" description="PPR" evidence="3">
    <location>
        <begin position="1100"/>
        <end position="1134"/>
    </location>
</feature>
<dbReference type="InterPro" id="IPR002885">
    <property type="entry name" value="PPR_rpt"/>
</dbReference>
<dbReference type="Proteomes" id="UP000813463">
    <property type="component" value="Chromosome 6"/>
</dbReference>
<evidence type="ECO:0000256" key="2">
    <source>
        <dbReference type="ARBA" id="ARBA00022737"/>
    </source>
</evidence>
<comment type="similarity">
    <text evidence="1">Belongs to the PPR family. P subfamily.</text>
</comment>